<keyword evidence="3" id="KW-1185">Reference proteome</keyword>
<sequence length="83" mass="9835">MVSQPYRIYVERTDATKNMARFYAMEISSTLFGETCLTRTWGRIGRRGHSKAHHFDHEADAVELFLELTRQKRQRGYCPRQRA</sequence>
<protein>
    <recommendedName>
        <fullName evidence="1">WGR domain-containing protein</fullName>
    </recommendedName>
</protein>
<dbReference type="InterPro" id="IPR049809">
    <property type="entry name" value="YehF/YfeS-like_WGR"/>
</dbReference>
<accession>A0A120FNU8</accession>
<dbReference type="InterPro" id="IPR036930">
    <property type="entry name" value="WGR_dom_sf"/>
</dbReference>
<organism evidence="2 3">
    <name type="scientific">Rhizobium altiplani</name>
    <dbReference type="NCBI Taxonomy" id="1864509"/>
    <lineage>
        <taxon>Bacteria</taxon>
        <taxon>Pseudomonadati</taxon>
        <taxon>Pseudomonadota</taxon>
        <taxon>Alphaproteobacteria</taxon>
        <taxon>Hyphomicrobiales</taxon>
        <taxon>Rhizobiaceae</taxon>
        <taxon>Rhizobium/Agrobacterium group</taxon>
        <taxon>Rhizobium</taxon>
    </lineage>
</organism>
<feature type="domain" description="WGR" evidence="1">
    <location>
        <begin position="1"/>
        <end position="83"/>
    </location>
</feature>
<dbReference type="RefSeq" id="WP_028749616.1">
    <property type="nucleotide sequence ID" value="NZ_LNCD01000048.1"/>
</dbReference>
<dbReference type="InterPro" id="IPR008893">
    <property type="entry name" value="WGR_domain"/>
</dbReference>
<dbReference type="Pfam" id="PF05406">
    <property type="entry name" value="WGR"/>
    <property type="match status" value="1"/>
</dbReference>
<reference evidence="2 3" key="1">
    <citation type="submission" date="2015-11" db="EMBL/GenBank/DDBJ databases">
        <title>Draft Genome Sequence of the Strain BR 10423 (Rhizobium sp.) isolated from nodules of Mimosa pudica.</title>
        <authorList>
            <person name="Barauna A.C."/>
            <person name="Zilli J.E."/>
            <person name="Simoes-Araujo J.L."/>
            <person name="Reis V.M."/>
            <person name="James E.K."/>
            <person name="Reis F.B.Jr."/>
            <person name="Rouws L.F."/>
            <person name="Passos S.R."/>
            <person name="Gois S.R."/>
        </authorList>
    </citation>
    <scope>NUCLEOTIDE SEQUENCE [LARGE SCALE GENOMIC DNA]</scope>
    <source>
        <strain evidence="2 3">BR10423</strain>
    </source>
</reference>
<proteinExistence type="predicted"/>
<dbReference type="OrthoDB" id="5801306at2"/>
<dbReference type="Proteomes" id="UP000068164">
    <property type="component" value="Unassembled WGS sequence"/>
</dbReference>
<name>A0A120FNU8_9HYPH</name>
<evidence type="ECO:0000313" key="2">
    <source>
        <dbReference type="EMBL" id="KWV55956.1"/>
    </source>
</evidence>
<dbReference type="CDD" id="cd07996">
    <property type="entry name" value="WGR_MMR_like"/>
    <property type="match status" value="1"/>
</dbReference>
<dbReference type="EMBL" id="LNCD01000048">
    <property type="protein sequence ID" value="KWV55956.1"/>
    <property type="molecule type" value="Genomic_DNA"/>
</dbReference>
<evidence type="ECO:0000259" key="1">
    <source>
        <dbReference type="PROSITE" id="PS51977"/>
    </source>
</evidence>
<dbReference type="Gene3D" id="2.20.140.10">
    <property type="entry name" value="WGR domain"/>
    <property type="match status" value="1"/>
</dbReference>
<dbReference type="SUPFAM" id="SSF142921">
    <property type="entry name" value="WGR domain-like"/>
    <property type="match status" value="1"/>
</dbReference>
<dbReference type="AlphaFoldDB" id="A0A120FNU8"/>
<dbReference type="SMART" id="SM00773">
    <property type="entry name" value="WGR"/>
    <property type="match status" value="1"/>
</dbReference>
<evidence type="ECO:0000313" key="3">
    <source>
        <dbReference type="Proteomes" id="UP000068164"/>
    </source>
</evidence>
<gene>
    <name evidence="2" type="ORF">AS026_35810</name>
</gene>
<dbReference type="PROSITE" id="PS51977">
    <property type="entry name" value="WGR"/>
    <property type="match status" value="1"/>
</dbReference>
<comment type="caution">
    <text evidence="2">The sequence shown here is derived from an EMBL/GenBank/DDBJ whole genome shotgun (WGS) entry which is preliminary data.</text>
</comment>